<dbReference type="EMBL" id="CAEZXR010000288">
    <property type="protein sequence ID" value="CAB4723018.1"/>
    <property type="molecule type" value="Genomic_DNA"/>
</dbReference>
<reference evidence="1" key="1">
    <citation type="submission" date="2020-05" db="EMBL/GenBank/DDBJ databases">
        <authorList>
            <person name="Chiriac C."/>
            <person name="Salcher M."/>
            <person name="Ghai R."/>
            <person name="Kavagutti S V."/>
        </authorList>
    </citation>
    <scope>NUCLEOTIDE SEQUENCE</scope>
</reference>
<dbReference type="Pfam" id="PF16264">
    <property type="entry name" value="SatD"/>
    <property type="match status" value="1"/>
</dbReference>
<dbReference type="AlphaFoldDB" id="A0A6J6RKW5"/>
<proteinExistence type="predicted"/>
<sequence length="210" mass="22486">MSQVTLIGDVVASREAIDRLDLHQALQQALREVNAHYETDLRITVGDEYQGAVPSLGLATRIALDLRLALLPTYDVRHGIGVGAVRLLDPETRVQDGPGWWAAREAIEQVAALESQAATRTARTWVSGAGDASVLSAVNAALGGRDELVGRLDRRSLSVLAGILAGRTQRQLAEEEHVSASAISQRVRADALGTVAAMTERLERVEAGRP</sequence>
<organism evidence="1">
    <name type="scientific">freshwater metagenome</name>
    <dbReference type="NCBI Taxonomy" id="449393"/>
    <lineage>
        <taxon>unclassified sequences</taxon>
        <taxon>metagenomes</taxon>
        <taxon>ecological metagenomes</taxon>
    </lineage>
</organism>
<evidence type="ECO:0000313" key="1">
    <source>
        <dbReference type="EMBL" id="CAB4723018.1"/>
    </source>
</evidence>
<dbReference type="InterPro" id="IPR032580">
    <property type="entry name" value="SatD"/>
</dbReference>
<name>A0A6J6RKW5_9ZZZZ</name>
<accession>A0A6J6RKW5</accession>
<protein>
    <submittedName>
        <fullName evidence="1">Unannotated protein</fullName>
    </submittedName>
</protein>
<gene>
    <name evidence="1" type="ORF">UFOPK2579_02110</name>
</gene>